<organism evidence="2 3">
    <name type="scientific">Adineta steineri</name>
    <dbReference type="NCBI Taxonomy" id="433720"/>
    <lineage>
        <taxon>Eukaryota</taxon>
        <taxon>Metazoa</taxon>
        <taxon>Spiralia</taxon>
        <taxon>Gnathifera</taxon>
        <taxon>Rotifera</taxon>
        <taxon>Eurotatoria</taxon>
        <taxon>Bdelloidea</taxon>
        <taxon>Adinetida</taxon>
        <taxon>Adinetidae</taxon>
        <taxon>Adineta</taxon>
    </lineage>
</organism>
<feature type="transmembrane region" description="Helical" evidence="1">
    <location>
        <begin position="7"/>
        <end position="25"/>
    </location>
</feature>
<proteinExistence type="predicted"/>
<dbReference type="AlphaFoldDB" id="A0A813P2D4"/>
<keyword evidence="1" id="KW-0812">Transmembrane</keyword>
<evidence type="ECO:0000256" key="1">
    <source>
        <dbReference type="SAM" id="Phobius"/>
    </source>
</evidence>
<comment type="caution">
    <text evidence="2">The sequence shown here is derived from an EMBL/GenBank/DDBJ whole genome shotgun (WGS) entry which is preliminary data.</text>
</comment>
<evidence type="ECO:0000313" key="2">
    <source>
        <dbReference type="EMBL" id="CAF0748804.1"/>
    </source>
</evidence>
<feature type="transmembrane region" description="Helical" evidence="1">
    <location>
        <begin position="338"/>
        <end position="359"/>
    </location>
</feature>
<dbReference type="Proteomes" id="UP000663860">
    <property type="component" value="Unassembled WGS sequence"/>
</dbReference>
<name>A0A813P2D4_9BILA</name>
<sequence length="364" mass="41306">MKGCNHIYVKVIILFLFLILIYYHLPLQTNYYVLKNSFKLVHQIFNRSQTVEMSIPISTNSTILNQTIINNIISTTTTTTKHPITTMSTNSELPTTIDSVDYLIERPPSTSRSKNKNSKGTLVVFVFQTKHHVLANLQLYLIRKLAIGLVAIELFVDSTPTQDMYNISLIHTANLHSNSMSLHFNKLVHRFSNTHSDNVLINSIDNSHRIEGEGEGERSSWGDLRMTRASLEGVFPVLPTQHSFACREVKLNQQLNLIIIEYDMALHDNINWDQAKRKFEPFLARHCNIANACVDVIGIVWNINTCWYIMNATPRLQQALIPEPRLQQALIPEPTNNLLHVSLGIVVGAGALVLLVTIFNRAQK</sequence>
<keyword evidence="1" id="KW-1133">Transmembrane helix</keyword>
<evidence type="ECO:0000313" key="3">
    <source>
        <dbReference type="Proteomes" id="UP000663860"/>
    </source>
</evidence>
<keyword evidence="1" id="KW-0472">Membrane</keyword>
<accession>A0A813P2D4</accession>
<reference evidence="2" key="1">
    <citation type="submission" date="2021-02" db="EMBL/GenBank/DDBJ databases">
        <authorList>
            <person name="Nowell W R."/>
        </authorList>
    </citation>
    <scope>NUCLEOTIDE SEQUENCE</scope>
</reference>
<protein>
    <submittedName>
        <fullName evidence="2">Uncharacterized protein</fullName>
    </submittedName>
</protein>
<gene>
    <name evidence="2" type="ORF">IZO911_LOCUS4008</name>
</gene>
<dbReference type="EMBL" id="CAJNOE010000021">
    <property type="protein sequence ID" value="CAF0748804.1"/>
    <property type="molecule type" value="Genomic_DNA"/>
</dbReference>